<organism evidence="1 2">
    <name type="scientific">Plasmodium gonderi</name>
    <dbReference type="NCBI Taxonomy" id="77519"/>
    <lineage>
        <taxon>Eukaryota</taxon>
        <taxon>Sar</taxon>
        <taxon>Alveolata</taxon>
        <taxon>Apicomplexa</taxon>
        <taxon>Aconoidasida</taxon>
        <taxon>Haemosporida</taxon>
        <taxon>Plasmodiidae</taxon>
        <taxon>Plasmodium</taxon>
        <taxon>Plasmodium (Plasmodium)</taxon>
    </lineage>
</organism>
<accession>A0A1Y1JHT9</accession>
<protein>
    <submittedName>
        <fullName evidence="1">Uncharacterized protein</fullName>
    </submittedName>
</protein>
<gene>
    <name evidence="1" type="ORF">PGO_120780</name>
</gene>
<name>A0A1Y1JHT9_PLAGO</name>
<dbReference type="OMA" id="YANDEHV"/>
<dbReference type="OrthoDB" id="372600at2759"/>
<proteinExistence type="predicted"/>
<sequence length="119" mass="14115">MEEYKQDSSNKTKGDAKFSKFVTSLSFMKKNINDKEEGVKKKIKYANDDHVWMLKEYEEEANAFLKKQLEQKNKNNVSLNCLGRKSYNNYNTYVNLYNLEIKKFINSVKKNKPINSLRE</sequence>
<dbReference type="GeneID" id="39748818"/>
<comment type="caution">
    <text evidence="1">The sequence shown here is derived from an EMBL/GenBank/DDBJ whole genome shotgun (WGS) entry which is preliminary data.</text>
</comment>
<evidence type="ECO:0000313" key="1">
    <source>
        <dbReference type="EMBL" id="GAW82086.1"/>
    </source>
</evidence>
<reference evidence="2" key="1">
    <citation type="submission" date="2017-04" db="EMBL/GenBank/DDBJ databases">
        <title>Plasmodium gonderi genome.</title>
        <authorList>
            <person name="Arisue N."/>
            <person name="Honma H."/>
            <person name="Kawai S."/>
            <person name="Tougan T."/>
            <person name="Tanabe K."/>
            <person name="Horii T."/>
        </authorList>
    </citation>
    <scope>NUCLEOTIDE SEQUENCE [LARGE SCALE GENOMIC DNA]</scope>
    <source>
        <strain evidence="2">ATCC 30045</strain>
    </source>
</reference>
<dbReference type="RefSeq" id="XP_028544675.1">
    <property type="nucleotide sequence ID" value="XM_028688874.1"/>
</dbReference>
<dbReference type="Proteomes" id="UP000195521">
    <property type="component" value="Unassembled WGS sequence"/>
</dbReference>
<dbReference type="EMBL" id="BDQF01000013">
    <property type="protein sequence ID" value="GAW82086.1"/>
    <property type="molecule type" value="Genomic_DNA"/>
</dbReference>
<evidence type="ECO:0000313" key="2">
    <source>
        <dbReference type="Proteomes" id="UP000195521"/>
    </source>
</evidence>
<keyword evidence="2" id="KW-1185">Reference proteome</keyword>
<dbReference type="AlphaFoldDB" id="A0A1Y1JHT9"/>